<evidence type="ECO:0000256" key="1">
    <source>
        <dbReference type="PROSITE-ProRule" id="PRU00169"/>
    </source>
</evidence>
<dbReference type="AlphaFoldDB" id="A0A2W4WC08"/>
<proteinExistence type="predicted"/>
<dbReference type="SMART" id="SM00448">
    <property type="entry name" value="REC"/>
    <property type="match status" value="1"/>
</dbReference>
<dbReference type="InterPro" id="IPR043128">
    <property type="entry name" value="Rev_trsase/Diguanyl_cyclase"/>
</dbReference>
<dbReference type="FunFam" id="3.30.70.270:FF:000001">
    <property type="entry name" value="Diguanylate cyclase domain protein"/>
    <property type="match status" value="1"/>
</dbReference>
<dbReference type="EMBL" id="QBML01000007">
    <property type="protein sequence ID" value="PZO42416.1"/>
    <property type="molecule type" value="Genomic_DNA"/>
</dbReference>
<feature type="domain" description="GGDEF" evidence="3">
    <location>
        <begin position="196"/>
        <end position="334"/>
    </location>
</feature>
<dbReference type="Pfam" id="PF00990">
    <property type="entry name" value="GGDEF"/>
    <property type="match status" value="1"/>
</dbReference>
<dbReference type="NCBIfam" id="TIGR00254">
    <property type="entry name" value="GGDEF"/>
    <property type="match status" value="1"/>
</dbReference>
<accession>A0A2W4WC08</accession>
<name>A0A2W4WC08_9CYAN</name>
<feature type="domain" description="Response regulatory" evidence="2">
    <location>
        <begin position="8"/>
        <end position="125"/>
    </location>
</feature>
<keyword evidence="1" id="KW-0597">Phosphoprotein</keyword>
<dbReference type="SUPFAM" id="SSF55073">
    <property type="entry name" value="Nucleotide cyclase"/>
    <property type="match status" value="1"/>
</dbReference>
<comment type="caution">
    <text evidence="4">The sequence shown here is derived from an EMBL/GenBank/DDBJ whole genome shotgun (WGS) entry which is preliminary data.</text>
</comment>
<dbReference type="SUPFAM" id="SSF52172">
    <property type="entry name" value="CheY-like"/>
    <property type="match status" value="1"/>
</dbReference>
<dbReference type="PANTHER" id="PTHR45138:SF9">
    <property type="entry name" value="DIGUANYLATE CYCLASE DGCM-RELATED"/>
    <property type="match status" value="1"/>
</dbReference>
<dbReference type="InterPro" id="IPR029787">
    <property type="entry name" value="Nucleotide_cyclase"/>
</dbReference>
<dbReference type="Pfam" id="PF00072">
    <property type="entry name" value="Response_reg"/>
    <property type="match status" value="1"/>
</dbReference>
<reference evidence="4 5" key="1">
    <citation type="submission" date="2018-04" db="EMBL/GenBank/DDBJ databases">
        <authorList>
            <person name="Go L.Y."/>
            <person name="Mitchell J.A."/>
        </authorList>
    </citation>
    <scope>NUCLEOTIDE SEQUENCE [LARGE SCALE GENOMIC DNA]</scope>
    <source>
        <strain evidence="4">ULC066bin1</strain>
    </source>
</reference>
<evidence type="ECO:0000313" key="5">
    <source>
        <dbReference type="Proteomes" id="UP000249467"/>
    </source>
</evidence>
<dbReference type="Proteomes" id="UP000249467">
    <property type="component" value="Unassembled WGS sequence"/>
</dbReference>
<dbReference type="PROSITE" id="PS50110">
    <property type="entry name" value="RESPONSE_REGULATORY"/>
    <property type="match status" value="1"/>
</dbReference>
<evidence type="ECO:0000259" key="3">
    <source>
        <dbReference type="PROSITE" id="PS50887"/>
    </source>
</evidence>
<organism evidence="4 5">
    <name type="scientific">Pseudanabaena frigida</name>
    <dbReference type="NCBI Taxonomy" id="945775"/>
    <lineage>
        <taxon>Bacteria</taxon>
        <taxon>Bacillati</taxon>
        <taxon>Cyanobacteriota</taxon>
        <taxon>Cyanophyceae</taxon>
        <taxon>Pseudanabaenales</taxon>
        <taxon>Pseudanabaenaceae</taxon>
        <taxon>Pseudanabaena</taxon>
    </lineage>
</organism>
<dbReference type="CDD" id="cd01949">
    <property type="entry name" value="GGDEF"/>
    <property type="match status" value="1"/>
</dbReference>
<dbReference type="GO" id="GO:0052621">
    <property type="term" value="F:diguanylate cyclase activity"/>
    <property type="evidence" value="ECO:0007669"/>
    <property type="project" value="TreeGrafter"/>
</dbReference>
<dbReference type="InterPro" id="IPR000160">
    <property type="entry name" value="GGDEF_dom"/>
</dbReference>
<dbReference type="Gene3D" id="3.30.70.270">
    <property type="match status" value="1"/>
</dbReference>
<dbReference type="InterPro" id="IPR050469">
    <property type="entry name" value="Diguanylate_Cyclase"/>
</dbReference>
<evidence type="ECO:0000313" key="4">
    <source>
        <dbReference type="EMBL" id="PZO42416.1"/>
    </source>
</evidence>
<dbReference type="InterPro" id="IPR011006">
    <property type="entry name" value="CheY-like_superfamily"/>
</dbReference>
<protein>
    <submittedName>
        <fullName evidence="4">Diguanylate cyclase response regulator</fullName>
    </submittedName>
</protein>
<dbReference type="PANTHER" id="PTHR45138">
    <property type="entry name" value="REGULATORY COMPONENTS OF SENSORY TRANSDUCTION SYSTEM"/>
    <property type="match status" value="1"/>
</dbReference>
<dbReference type="InterPro" id="IPR001789">
    <property type="entry name" value="Sig_transdc_resp-reg_receiver"/>
</dbReference>
<gene>
    <name evidence="4" type="ORF">DCF19_07450</name>
</gene>
<reference evidence="4 5" key="2">
    <citation type="submission" date="2018-06" db="EMBL/GenBank/DDBJ databases">
        <title>Metagenomic assembly of (sub)arctic Cyanobacteria and their associated microbiome from non-axenic cultures.</title>
        <authorList>
            <person name="Baurain D."/>
        </authorList>
    </citation>
    <scope>NUCLEOTIDE SEQUENCE [LARGE SCALE GENOMIC DNA]</scope>
    <source>
        <strain evidence="4">ULC066bin1</strain>
    </source>
</reference>
<dbReference type="Gene3D" id="3.40.50.2300">
    <property type="match status" value="1"/>
</dbReference>
<dbReference type="GO" id="GO:0005886">
    <property type="term" value="C:plasma membrane"/>
    <property type="evidence" value="ECO:0007669"/>
    <property type="project" value="TreeGrafter"/>
</dbReference>
<dbReference type="GO" id="GO:0043709">
    <property type="term" value="P:cell adhesion involved in single-species biofilm formation"/>
    <property type="evidence" value="ECO:0007669"/>
    <property type="project" value="TreeGrafter"/>
</dbReference>
<dbReference type="PROSITE" id="PS50887">
    <property type="entry name" value="GGDEF"/>
    <property type="match status" value="1"/>
</dbReference>
<dbReference type="SMART" id="SM00267">
    <property type="entry name" value="GGDEF"/>
    <property type="match status" value="1"/>
</dbReference>
<evidence type="ECO:0000259" key="2">
    <source>
        <dbReference type="PROSITE" id="PS50110"/>
    </source>
</evidence>
<dbReference type="GO" id="GO:1902201">
    <property type="term" value="P:negative regulation of bacterial-type flagellum-dependent cell motility"/>
    <property type="evidence" value="ECO:0007669"/>
    <property type="project" value="TreeGrafter"/>
</dbReference>
<feature type="modified residue" description="4-aspartylphosphate" evidence="1">
    <location>
        <position position="58"/>
    </location>
</feature>
<sequence>MQEPNKSNLLIIDDDQMNREILYRHLRNLGYTSITLADSGKRGLEIVSLQPIDLILLDMMMPVMNGLEMLEILKANLEWRGIPVIIISALDEKEMMLSCIQKGAEDYLIKPYDRVLLKARVSACLDKKILHDREVLNKQKLEAAYKELAMAYYELEIVKNELEALSHRDGLTGIANRRYFDTVLEREWNSAKREKQCLSLILFDIDYFKKYNDTYGHLAGDDCLCQVATAASRVIQRPRDTIARYGGEEFAVILPDTDNSGAAFCAEKIRFEIESLNISHISSQISTNVTASLGISTITPYKEVAVAQQLIKEADLALYQAKREGRNCVKVWSNQET</sequence>
<dbReference type="GO" id="GO:0000160">
    <property type="term" value="P:phosphorelay signal transduction system"/>
    <property type="evidence" value="ECO:0007669"/>
    <property type="project" value="InterPro"/>
</dbReference>